<dbReference type="SUPFAM" id="SSF50630">
    <property type="entry name" value="Acid proteases"/>
    <property type="match status" value="1"/>
</dbReference>
<dbReference type="EMBL" id="BMGD01000006">
    <property type="protein sequence ID" value="GGB73473.1"/>
    <property type="molecule type" value="Genomic_DNA"/>
</dbReference>
<comment type="caution">
    <text evidence="2">The sequence shown here is derived from an EMBL/GenBank/DDBJ whole genome shotgun (WGS) entry which is preliminary data.</text>
</comment>
<dbReference type="PANTHER" id="PTHR38037">
    <property type="entry name" value="ZN_PROTEASE DOMAIN-CONTAINING PROTEIN"/>
    <property type="match status" value="1"/>
</dbReference>
<accession>A0ABQ1JQ04</accession>
<dbReference type="Gene3D" id="2.40.70.10">
    <property type="entry name" value="Acid Proteases"/>
    <property type="match status" value="1"/>
</dbReference>
<dbReference type="PANTHER" id="PTHR38037:SF2">
    <property type="entry name" value="ATP-DEPENDENT ZINC PROTEASE DOMAIN-CONTAINING PROTEIN-RELATED"/>
    <property type="match status" value="1"/>
</dbReference>
<reference evidence="3" key="1">
    <citation type="journal article" date="2019" name="Int. J. Syst. Evol. Microbiol.">
        <title>The Global Catalogue of Microorganisms (GCM) 10K type strain sequencing project: providing services to taxonomists for standard genome sequencing and annotation.</title>
        <authorList>
            <consortium name="The Broad Institute Genomics Platform"/>
            <consortium name="The Broad Institute Genome Sequencing Center for Infectious Disease"/>
            <person name="Wu L."/>
            <person name="Ma J."/>
        </authorList>
    </citation>
    <scope>NUCLEOTIDE SEQUENCE [LARGE SCALE GENOMIC DNA]</scope>
    <source>
        <strain evidence="3">CGMCC 1.12851</strain>
    </source>
</reference>
<evidence type="ECO:0000313" key="2">
    <source>
        <dbReference type="EMBL" id="GGB73473.1"/>
    </source>
</evidence>
<evidence type="ECO:0000313" key="3">
    <source>
        <dbReference type="Proteomes" id="UP000614261"/>
    </source>
</evidence>
<dbReference type="Pfam" id="PF05618">
    <property type="entry name" value="Zn_protease"/>
    <property type="match status" value="1"/>
</dbReference>
<dbReference type="Proteomes" id="UP000614261">
    <property type="component" value="Unassembled WGS sequence"/>
</dbReference>
<dbReference type="InterPro" id="IPR008503">
    <property type="entry name" value="Asp_endopeptidase"/>
</dbReference>
<proteinExistence type="predicted"/>
<dbReference type="RefSeq" id="WP_188515341.1">
    <property type="nucleotide sequence ID" value="NZ_BMGD01000006.1"/>
</dbReference>
<name>A0ABQ1JQ04_9SPHN</name>
<organism evidence="2 3">
    <name type="scientific">Blastomonas aquatica</name>
    <dbReference type="NCBI Taxonomy" id="1510276"/>
    <lineage>
        <taxon>Bacteria</taxon>
        <taxon>Pseudomonadati</taxon>
        <taxon>Pseudomonadota</taxon>
        <taxon>Alphaproteobacteria</taxon>
        <taxon>Sphingomonadales</taxon>
        <taxon>Sphingomonadaceae</taxon>
        <taxon>Blastomonas</taxon>
    </lineage>
</organism>
<sequence>MPRSPLRTKVGRELVDIGWSECIDLPDLGLHRIKAKIDTGAATSSIHATRVKPLMIDGQLVVEFWFRAHRGEPARKYRAPGVEQRSIKSSNGAIELRYVIETTMILGSVRWKGHMTLANRTTMTFPILIGRRALRRGFRVDCARKWVLGQPEMTDR</sequence>
<feature type="domain" description="Retropepsin-like aspartic endopeptidase" evidence="1">
    <location>
        <begin position="18"/>
        <end position="147"/>
    </location>
</feature>
<evidence type="ECO:0000259" key="1">
    <source>
        <dbReference type="Pfam" id="PF05618"/>
    </source>
</evidence>
<dbReference type="InterPro" id="IPR021109">
    <property type="entry name" value="Peptidase_aspartic_dom_sf"/>
</dbReference>
<gene>
    <name evidence="2" type="primary">rimK2</name>
    <name evidence="2" type="ORF">GCM10010833_30840</name>
</gene>
<protein>
    <submittedName>
        <fullName evidence="2">Ribosomal protein S6 modification protein</fullName>
    </submittedName>
</protein>
<keyword evidence="3" id="KW-1185">Reference proteome</keyword>